<feature type="region of interest" description="Disordered" evidence="1">
    <location>
        <begin position="1099"/>
        <end position="1168"/>
    </location>
</feature>
<feature type="compositionally biased region" description="Basic and acidic residues" evidence="1">
    <location>
        <begin position="781"/>
        <end position="798"/>
    </location>
</feature>
<feature type="compositionally biased region" description="Polar residues" evidence="1">
    <location>
        <begin position="690"/>
        <end position="700"/>
    </location>
</feature>
<feature type="region of interest" description="Disordered" evidence="1">
    <location>
        <begin position="423"/>
        <end position="1026"/>
    </location>
</feature>
<accession>A0AAV9NMU3</accession>
<feature type="compositionally biased region" description="Polar residues" evidence="1">
    <location>
        <begin position="841"/>
        <end position="861"/>
    </location>
</feature>
<keyword evidence="3" id="KW-0732">Signal</keyword>
<evidence type="ECO:0000256" key="1">
    <source>
        <dbReference type="SAM" id="MobiDB-lite"/>
    </source>
</evidence>
<feature type="region of interest" description="Disordered" evidence="1">
    <location>
        <begin position="1882"/>
        <end position="1903"/>
    </location>
</feature>
<keyword evidence="2" id="KW-1133">Transmembrane helix</keyword>
<keyword evidence="2" id="KW-0472">Membrane</keyword>
<feature type="compositionally biased region" description="Acidic residues" evidence="1">
    <location>
        <begin position="771"/>
        <end position="780"/>
    </location>
</feature>
<feature type="transmembrane region" description="Helical" evidence="2">
    <location>
        <begin position="258"/>
        <end position="278"/>
    </location>
</feature>
<feature type="compositionally biased region" description="Polar residues" evidence="1">
    <location>
        <begin position="747"/>
        <end position="766"/>
    </location>
</feature>
<keyword evidence="5" id="KW-1185">Reference proteome</keyword>
<evidence type="ECO:0000313" key="5">
    <source>
        <dbReference type="Proteomes" id="UP001358417"/>
    </source>
</evidence>
<feature type="compositionally biased region" description="Acidic residues" evidence="1">
    <location>
        <begin position="1497"/>
        <end position="1507"/>
    </location>
</feature>
<organism evidence="4 5">
    <name type="scientific">Exophiala bonariae</name>
    <dbReference type="NCBI Taxonomy" id="1690606"/>
    <lineage>
        <taxon>Eukaryota</taxon>
        <taxon>Fungi</taxon>
        <taxon>Dikarya</taxon>
        <taxon>Ascomycota</taxon>
        <taxon>Pezizomycotina</taxon>
        <taxon>Eurotiomycetes</taxon>
        <taxon>Chaetothyriomycetidae</taxon>
        <taxon>Chaetothyriales</taxon>
        <taxon>Herpotrichiellaceae</taxon>
        <taxon>Exophiala</taxon>
    </lineage>
</organism>
<feature type="region of interest" description="Disordered" evidence="1">
    <location>
        <begin position="1649"/>
        <end position="1791"/>
    </location>
</feature>
<feature type="region of interest" description="Disordered" evidence="1">
    <location>
        <begin position="1466"/>
        <end position="1507"/>
    </location>
</feature>
<feature type="compositionally biased region" description="Acidic residues" evidence="1">
    <location>
        <begin position="1891"/>
        <end position="1903"/>
    </location>
</feature>
<feature type="transmembrane region" description="Helical" evidence="2">
    <location>
        <begin position="46"/>
        <end position="70"/>
    </location>
</feature>
<feature type="region of interest" description="Disordered" evidence="1">
    <location>
        <begin position="348"/>
        <end position="378"/>
    </location>
</feature>
<feature type="compositionally biased region" description="Low complexity" evidence="1">
    <location>
        <begin position="889"/>
        <end position="912"/>
    </location>
</feature>
<proteinExistence type="predicted"/>
<dbReference type="RefSeq" id="XP_064710388.1">
    <property type="nucleotide sequence ID" value="XM_064851385.1"/>
</dbReference>
<feature type="compositionally biased region" description="Basic and acidic residues" evidence="1">
    <location>
        <begin position="652"/>
        <end position="662"/>
    </location>
</feature>
<feature type="compositionally biased region" description="Polar residues" evidence="1">
    <location>
        <begin position="536"/>
        <end position="547"/>
    </location>
</feature>
<feature type="compositionally biased region" description="Basic and acidic residues" evidence="1">
    <location>
        <begin position="815"/>
        <end position="826"/>
    </location>
</feature>
<feature type="compositionally biased region" description="Basic and acidic residues" evidence="1">
    <location>
        <begin position="348"/>
        <end position="357"/>
    </location>
</feature>
<name>A0AAV9NMU3_9EURO</name>
<evidence type="ECO:0000313" key="4">
    <source>
        <dbReference type="EMBL" id="KAK5061291.1"/>
    </source>
</evidence>
<dbReference type="GeneID" id="89975998"/>
<keyword evidence="2" id="KW-0812">Transmembrane</keyword>
<feature type="compositionally biased region" description="Acidic residues" evidence="1">
    <location>
        <begin position="1776"/>
        <end position="1787"/>
    </location>
</feature>
<protein>
    <submittedName>
        <fullName evidence="4">Uncharacterized protein</fullName>
    </submittedName>
</protein>
<feature type="chain" id="PRO_5043575223" evidence="3">
    <location>
        <begin position="23"/>
        <end position="1903"/>
    </location>
</feature>
<feature type="compositionally biased region" description="Pro residues" evidence="1">
    <location>
        <begin position="864"/>
        <end position="875"/>
    </location>
</feature>
<feature type="region of interest" description="Disordered" evidence="1">
    <location>
        <begin position="1038"/>
        <end position="1062"/>
    </location>
</feature>
<evidence type="ECO:0000256" key="3">
    <source>
        <dbReference type="SAM" id="SignalP"/>
    </source>
</evidence>
<feature type="compositionally biased region" description="Basic and acidic residues" evidence="1">
    <location>
        <begin position="1687"/>
        <end position="1710"/>
    </location>
</feature>
<feature type="compositionally biased region" description="Polar residues" evidence="1">
    <location>
        <begin position="913"/>
        <end position="940"/>
    </location>
</feature>
<sequence>MKFLSNPILLLSLLFFFSQAAAAFNIARLVQYAAPLAQQGVQYGAVVVQAAGTPAGLAGLSLGVSAIPLYQIGTNRGWYHFFQSSSPNLTDFSPPVEQLTFDEPTEKDVDVSEWLAPTKTVITTTQTVGQFPTATTSVIHYTVVYSGKEEPVMEVTSEVVDVSTDTPIPSDQCLNIPLAYFTHQSICPAVFPVLHKKPYRPDNSAVLLPAAQPDDDAPYLLAAVRVLLTNSPDPATISSWFDVVYDFMIEFQHQKGELFVVRVIQVVLLGCIGLLALVKSITFTILKLCDMISSCFYMCHQTWNTRRDMAFERNTERLERREALEIRAQMAKLRPQVYVQEQRQHLEQQGTLEREQTARATKIAQDEQYEPLEHNNALARVQRSRQTVILEEDLEDIKSSRAIQREVRGQELRQALAIDNGPAPYLQIENRPDSSAGGHGGKGKDRAIEGLPGGESSGSNTASQVDGPEPTDDQDKKDAIGSKPASENEDENSDDKGDNDDDDNDDDSNPPPPGAESLVRRCLPLMPDLDDESDAESPNSSPKQSNVAAGKRRAETRTVSVGNATVPRLLQRVEDFKNEAYQQKPRLKKFKSRDFSTESCSEGESGEKEGEAQDLTANDDETQHPPELSTNEESQRSPEAETSNTAPISADKSNREVSKSTGEDPQLSVESELENEQNGTISPKLEDGNTDASAQATVEESLQDEAEISTEEEKEFPAQTEGAELTEEIQEATSLAGAHEQDDKLVENTTDETNPSATTETEQSPAAPTGDEAEEIDSLFDESKIDEEKLAADSHENAEAQAHSTYGSQDDPSDDQPKKSHDEGERQSITSPPEDAEPQTAALTENSKAQTPSAHGSQNETNPPAAPKSDNPPPTSTEEKDDEDDWESDSSSSADDGNLTAAFVQNNVAQAQERSVNGNQDETSSEQSGQTQEAFSSNESAGGIVPLAENQNIEVAAPVPPQAALINERTSRNSRPQGVREPCNAWSPYGRNTRTGGRSERGPASLSSRVQAGARGNRAGELTNVDRPSLFQQTMSEMDAGGSNTHQTSLSTPRPGTGYNFNFNSMVQQQAPTPPAALMLGPYTIEVPSQPAAPATAPFTLGRYTVDPPPQAQPEAIPLPYTSGDDAVDFPDSQQEATVPAPSSCESTQAEIDPAQVPLPFTPGDDEIDFPVRRRKAREPAQTTSETLQVIIDLEADEESKSAAPTLGNHTLEAPEQQEQEFFSMQAMTDVLSQMQFQLAQEDQAALQAQHLQQAQAQAGQEAQARAHQEAQVRYFREAQARYVQQAQAQAEQEAQARVQQEAQTMRLAAQDVPLQAAHTPLPLLFFNPPQEPQDQEMFIQDAANPSPQYNNDMEHIRDGPSAPSNPPATTLPGPSGGHHGPQQAPRVHAEAHSRISYDPAQDDVLIDEDNMEAMFGNAYGTDASAFDHRFGYQPTLPTNSGFPSATTVEAPVSTVAEQAVAFPGFGRPQQGIESGDLYGDRNSKQGSPEPMTVDGNGDEDGDWQDPDVDMDDVDMTQPADTVPAMMPQFDNQYVGDMGDFQEAQQPLEDFQEDDRWNEPNYGPVAFTDEEVRDFYQQGGLLINSTPVPQDQTLHSAWDPVATVASQDRFGNAFRPGADPNVSLSGRLRNDQVHQDWLNKSVYADADQFEAPGPAGEWLDNNIPFDEDEGPDANKAGWTGEDADFDDGSRRELDDADKDLRALLDHDDSPRSGPSGDNGSSLGRRSPPNQNYADDDGQEHTAYESQSESDGKPYVVSDAGDPEAQFPSQDGSNAGEDWEDPDQDLSDTDSNAERERLYQEGLQQIRNILAEHQVAPTRPDLPREFEPVPGQGNQERVAYDWVVRNPGWLRTPLGQHFLESDPTFASTRSELVVARLRYPATWELPDHESESESEDESDESEEE</sequence>
<dbReference type="EMBL" id="JAVRRD010000003">
    <property type="protein sequence ID" value="KAK5061291.1"/>
    <property type="molecule type" value="Genomic_DNA"/>
</dbReference>
<evidence type="ECO:0000256" key="2">
    <source>
        <dbReference type="SAM" id="Phobius"/>
    </source>
</evidence>
<comment type="caution">
    <text evidence="4">The sequence shown here is derived from an EMBL/GenBank/DDBJ whole genome shotgun (WGS) entry which is preliminary data.</text>
</comment>
<feature type="compositionally biased region" description="Acidic residues" evidence="1">
    <location>
        <begin position="487"/>
        <end position="508"/>
    </location>
</feature>
<gene>
    <name evidence="4" type="ORF">LTR84_007833</name>
</gene>
<feature type="compositionally biased region" description="Acidic residues" evidence="1">
    <location>
        <begin position="701"/>
        <end position="714"/>
    </location>
</feature>
<dbReference type="Proteomes" id="UP001358417">
    <property type="component" value="Unassembled WGS sequence"/>
</dbReference>
<feature type="signal peptide" evidence="3">
    <location>
        <begin position="1"/>
        <end position="22"/>
    </location>
</feature>
<feature type="region of interest" description="Disordered" evidence="1">
    <location>
        <begin position="1344"/>
        <end position="1395"/>
    </location>
</feature>
<feature type="compositionally biased region" description="Polar residues" evidence="1">
    <location>
        <begin position="1715"/>
        <end position="1732"/>
    </location>
</feature>
<feature type="compositionally biased region" description="Acidic residues" evidence="1">
    <location>
        <begin position="879"/>
        <end position="888"/>
    </location>
</feature>
<reference evidence="4 5" key="1">
    <citation type="submission" date="2023-08" db="EMBL/GenBank/DDBJ databases">
        <title>Black Yeasts Isolated from many extreme environments.</title>
        <authorList>
            <person name="Coleine C."/>
            <person name="Stajich J.E."/>
            <person name="Selbmann L."/>
        </authorList>
    </citation>
    <scope>NUCLEOTIDE SEQUENCE [LARGE SCALE GENOMIC DNA]</scope>
    <source>
        <strain evidence="4 5">CCFEE 5792</strain>
    </source>
</reference>